<dbReference type="AlphaFoldDB" id="W0I6E1"/>
<dbReference type="KEGG" id="ths:TES1_0558"/>
<evidence type="ECO:0000313" key="1">
    <source>
        <dbReference type="EMBL" id="AHF79948.1"/>
    </source>
</evidence>
<dbReference type="HOGENOM" id="CLU_2393052_0_0_2"/>
<organism evidence="1 2">
    <name type="scientific">Thermococcus paralvinellae</name>
    <dbReference type="NCBI Taxonomy" id="582419"/>
    <lineage>
        <taxon>Archaea</taxon>
        <taxon>Methanobacteriati</taxon>
        <taxon>Methanobacteriota</taxon>
        <taxon>Thermococci</taxon>
        <taxon>Thermococcales</taxon>
        <taxon>Thermococcaceae</taxon>
        <taxon>Thermococcus</taxon>
    </lineage>
</organism>
<dbReference type="STRING" id="582419.TES1_0558"/>
<reference evidence="1 2" key="1">
    <citation type="journal article" date="2014" name="Int. J. Syst. Evol. Microbiol.">
        <title>Thermococcus paralvinellae sp. nov. and Thermococcus cleftensis sp. nov. of hyperthermophilic heterotrophs from deep-sea hydrothermal vents.</title>
        <authorList>
            <person name="Hensley S.A."/>
            <person name="Jung J.H."/>
            <person name="Park C.S."/>
            <person name="Holden J.F."/>
        </authorList>
    </citation>
    <scope>NUCLEOTIDE SEQUENCE [LARGE SCALE GENOMIC DNA]</scope>
    <source>
        <strain evidence="1 2">ES1</strain>
    </source>
</reference>
<dbReference type="RefSeq" id="WP_042680031.1">
    <property type="nucleotide sequence ID" value="NZ_CP006965.1"/>
</dbReference>
<protein>
    <submittedName>
        <fullName evidence="1">Uncharacterized protein</fullName>
    </submittedName>
</protein>
<name>W0I6E1_9EURY</name>
<sequence length="100" mass="11310">MPVPEWKVRKIRDITSEVLGKAGSENYRQKLVFDLLNAIKANDQRRFFWILLRALNAHSKDSPKAMELARLLGETFPLSESDFEKVSYSIVLGIMAGGGE</sequence>
<dbReference type="OrthoDB" id="96416at2157"/>
<dbReference type="GeneID" id="24907452"/>
<dbReference type="EMBL" id="CP006965">
    <property type="protein sequence ID" value="AHF79948.1"/>
    <property type="molecule type" value="Genomic_DNA"/>
</dbReference>
<accession>W0I6E1</accession>
<gene>
    <name evidence="1" type="ORF">TES1_0558</name>
</gene>
<proteinExistence type="predicted"/>
<evidence type="ECO:0000313" key="2">
    <source>
        <dbReference type="Proteomes" id="UP000019027"/>
    </source>
</evidence>
<dbReference type="Proteomes" id="UP000019027">
    <property type="component" value="Chromosome"/>
</dbReference>
<keyword evidence="2" id="KW-1185">Reference proteome</keyword>